<organism evidence="1">
    <name type="scientific">Pontimicrobium sp. SW4</name>
    <dbReference type="NCBI Taxonomy" id="3153519"/>
    <lineage>
        <taxon>Bacteria</taxon>
        <taxon>Pseudomonadati</taxon>
        <taxon>Bacteroidota</taxon>
        <taxon>Flavobacteriia</taxon>
        <taxon>Flavobacteriales</taxon>
        <taxon>Flavobacteriaceae</taxon>
        <taxon>Pontimicrobium</taxon>
    </lineage>
</organism>
<name>A0AAU7BR88_9FLAO</name>
<gene>
    <name evidence="1" type="ORF">ABGB03_12545</name>
</gene>
<sequence>MKYVFIITIVLFCFFTQQKPERTVKENRIVSDAQPNITIEVDKEYEFIGKLNFVLFNSAEVERYLFAVVENDSIKKMLTFQFEAYLPDNEYTYKKNYNDSILLGDHWFGKENINAVNVLHIRNFIDKWKGKGLEHEVTYGYLEENNYEYEDVVLSDFLVNYASDYRSELVVAYYENMSNFGLQPEKIGLDDKFVRVTIGGKENSKNDKSPITRLKQNMMNSFKIIKE</sequence>
<accession>A0AAU7BR88</accession>
<dbReference type="EMBL" id="CP157199">
    <property type="protein sequence ID" value="XBG60687.1"/>
    <property type="molecule type" value="Genomic_DNA"/>
</dbReference>
<evidence type="ECO:0000313" key="1">
    <source>
        <dbReference type="EMBL" id="XBG60687.1"/>
    </source>
</evidence>
<dbReference type="RefSeq" id="WP_347922917.1">
    <property type="nucleotide sequence ID" value="NZ_CP157199.1"/>
</dbReference>
<proteinExistence type="predicted"/>
<reference evidence="1" key="1">
    <citation type="submission" date="2024-05" db="EMBL/GenBank/DDBJ databases">
        <title>Pontimicrobium maritimus sp. nov., isolated form sea water.</title>
        <authorList>
            <person name="Muhammad N."/>
            <person name="Vuong T.Q."/>
            <person name="Han H.L."/>
            <person name="Kim S.-G."/>
        </authorList>
    </citation>
    <scope>NUCLEOTIDE SEQUENCE</scope>
    <source>
        <strain evidence="1">SW4</strain>
    </source>
</reference>
<dbReference type="AlphaFoldDB" id="A0AAU7BR88"/>
<protein>
    <submittedName>
        <fullName evidence="1">Uncharacterized protein</fullName>
    </submittedName>
</protein>